<dbReference type="PANTHER" id="PTHR47027:SF24">
    <property type="entry name" value="RIBONUCLEASE H"/>
    <property type="match status" value="1"/>
</dbReference>
<dbReference type="InterPro" id="IPR043502">
    <property type="entry name" value="DNA/RNA_pol_sf"/>
</dbReference>
<feature type="compositionally biased region" description="Low complexity" evidence="1">
    <location>
        <begin position="679"/>
        <end position="689"/>
    </location>
</feature>
<name>A0A8J4XZE4_CHIOP</name>
<feature type="region of interest" description="Disordered" evidence="1">
    <location>
        <begin position="630"/>
        <end position="711"/>
    </location>
</feature>
<feature type="compositionally biased region" description="Basic and acidic residues" evidence="1">
    <location>
        <begin position="645"/>
        <end position="662"/>
    </location>
</feature>
<protein>
    <submittedName>
        <fullName evidence="3">LINE-1 retrotransposable element ORF2 protein</fullName>
    </submittedName>
</protein>
<dbReference type="InterPro" id="IPR000477">
    <property type="entry name" value="RT_dom"/>
</dbReference>
<dbReference type="PROSITE" id="PS50878">
    <property type="entry name" value="RT_POL"/>
    <property type="match status" value="1"/>
</dbReference>
<evidence type="ECO:0000313" key="4">
    <source>
        <dbReference type="Proteomes" id="UP000770661"/>
    </source>
</evidence>
<dbReference type="GO" id="GO:0071897">
    <property type="term" value="P:DNA biosynthetic process"/>
    <property type="evidence" value="ECO:0007669"/>
    <property type="project" value="UniProtKB-ARBA"/>
</dbReference>
<reference evidence="3" key="1">
    <citation type="submission" date="2020-07" db="EMBL/GenBank/DDBJ databases">
        <title>The High-quality genome of the commercially important snow crab, Chionoecetes opilio.</title>
        <authorList>
            <person name="Jeong J.-H."/>
            <person name="Ryu S."/>
        </authorList>
    </citation>
    <scope>NUCLEOTIDE SEQUENCE</scope>
    <source>
        <strain evidence="3">MADBK_172401_WGS</strain>
        <tissue evidence="3">Digestive gland</tissue>
    </source>
</reference>
<sequence length="1236" mass="138916">MDGQMAHWAEYFGQLFTVDPPTEQLHTTGLQAVDADPPIDETAPSLDEVREAVAKLKGGKAAGVCNISAELLKAGGEAMIRGLHAVLTAVWQSGTIPPDWKRGLVVPIWKGKGDRQDCNNYRGITLLSVPGKVLAHLLLTRIRSHLVKHQRPQQSGFTPGKSTTDRILALRVLVERRREFRQGMLAVYVDLKKAFDSLHRESLWDLLRLRGIPARTIGLITGLYSGTESALKCRAGVSSFFPVNTGVRQGCVLAPSLFNACMDWVLDKVVDQSDCGASVGNTKITDLVFADDAVIFAESLEVLVMALEALHEEAKPLGLEVSWLKTKVQVFGDLLDEAVQSVHACGEDIEILESFTYLGSAVHNDGGSRQEALRRIGIAHGVMDSLSGSIWRCRYLCRRTKIRIFKSLVIPVLLYGCETWTLNSDLKRRINAFGNKCLRRIMGYRWDDYVSNQRLHRETESRPITCIVRQRQLRLYGHVARYPETDPSHRVVSMSSTRSTDKLWLVGAPATQELPSSVLPNREEVLCVLQYHAKLSRRDLAFSVRQTALNVQHQYSKANIPTIDSCDILKKVRCLHEEYNGLKKSKSRTTGQAEENRANFVACLKNLFDVAHHDAMSKITIKEDRDFLEAQRKPRQGKMGGMDRAWVEKETRIQQRRDDDGSRAAQESQAFAERQATVELESSTSSSSPEEQDVIVSPPPKRSRRAPSQKKIISPQVSAALDRTNISDRKAAHVLLPFAEELGANTRELSLSASTINRQQKPHRQEKAAELKEKFAPDVPLTLHWDGKLMPSLTNEGVVDRLPILVSGEGVEKIFAVPITDGKAEPTANTIHSVISEWAISDRIRVLCFDTTAMNTGSKSGVCVRLQQSLGRDLLHLACRHQMLEILLGTVFSALIPETSQSPDIAAFIRFREFWPYVEQDQYRTANEELKEDWVDDILKLCQGYLRKDHPRDDYRELLELAVVFLGGIPHGRKKIFSHKPGAVHRARWMARAIYALKMWIFAPQFAEYQKQRPSSSRAVKAAVPSKLDEFCIFIVRYYIRAWFSAACSANTPRNDLYLYKALAKETNKAIRESGLKALGRHMWYLSEVTVGLALFDDEMPLEEKRNVVANLRSMEGSEEPPPKFCVEEADLDNKTVASFVTKNTEKFLDLLDIDKGFLDVDPAMWGTNPMYQAGARRVRGLLVTNDAAERGVALVQDFTKNPCTMSEDHLQCLLQVVEDHRKMYPTAKKYGHCAT</sequence>
<comment type="caution">
    <text evidence="3">The sequence shown here is derived from an EMBL/GenBank/DDBJ whole genome shotgun (WGS) entry which is preliminary data.</text>
</comment>
<organism evidence="3 4">
    <name type="scientific">Chionoecetes opilio</name>
    <name type="common">Atlantic snow crab</name>
    <name type="synonym">Cancer opilio</name>
    <dbReference type="NCBI Taxonomy" id="41210"/>
    <lineage>
        <taxon>Eukaryota</taxon>
        <taxon>Metazoa</taxon>
        <taxon>Ecdysozoa</taxon>
        <taxon>Arthropoda</taxon>
        <taxon>Crustacea</taxon>
        <taxon>Multicrustacea</taxon>
        <taxon>Malacostraca</taxon>
        <taxon>Eumalacostraca</taxon>
        <taxon>Eucarida</taxon>
        <taxon>Decapoda</taxon>
        <taxon>Pleocyemata</taxon>
        <taxon>Brachyura</taxon>
        <taxon>Eubrachyura</taxon>
        <taxon>Majoidea</taxon>
        <taxon>Majidae</taxon>
        <taxon>Chionoecetes</taxon>
    </lineage>
</organism>
<dbReference type="EMBL" id="JACEEZ010018281">
    <property type="protein sequence ID" value="KAG0717058.1"/>
    <property type="molecule type" value="Genomic_DNA"/>
</dbReference>
<dbReference type="PANTHER" id="PTHR47027">
    <property type="entry name" value="REVERSE TRANSCRIPTASE DOMAIN-CONTAINING PROTEIN"/>
    <property type="match status" value="1"/>
</dbReference>
<proteinExistence type="predicted"/>
<keyword evidence="4" id="KW-1185">Reference proteome</keyword>
<accession>A0A8J4XZE4</accession>
<dbReference type="CDD" id="cd01650">
    <property type="entry name" value="RT_nLTR_like"/>
    <property type="match status" value="1"/>
</dbReference>
<evidence type="ECO:0000256" key="1">
    <source>
        <dbReference type="SAM" id="MobiDB-lite"/>
    </source>
</evidence>
<dbReference type="InterPro" id="IPR043128">
    <property type="entry name" value="Rev_trsase/Diguanyl_cyclase"/>
</dbReference>
<evidence type="ECO:0000259" key="2">
    <source>
        <dbReference type="PROSITE" id="PS50878"/>
    </source>
</evidence>
<dbReference type="Pfam" id="PF00078">
    <property type="entry name" value="RVT_1"/>
    <property type="match status" value="1"/>
</dbReference>
<dbReference type="OrthoDB" id="6380667at2759"/>
<dbReference type="Gene3D" id="3.30.70.270">
    <property type="match status" value="1"/>
</dbReference>
<dbReference type="SUPFAM" id="SSF56672">
    <property type="entry name" value="DNA/RNA polymerases"/>
    <property type="match status" value="1"/>
</dbReference>
<dbReference type="AlphaFoldDB" id="A0A8J4XZE4"/>
<dbReference type="Proteomes" id="UP000770661">
    <property type="component" value="Unassembled WGS sequence"/>
</dbReference>
<feature type="domain" description="Reverse transcriptase" evidence="2">
    <location>
        <begin position="89"/>
        <end position="362"/>
    </location>
</feature>
<gene>
    <name evidence="3" type="primary">Pol_8</name>
    <name evidence="3" type="ORF">GWK47_008286</name>
</gene>
<evidence type="ECO:0000313" key="3">
    <source>
        <dbReference type="EMBL" id="KAG0717058.1"/>
    </source>
</evidence>